<comment type="similarity">
    <text evidence="3">Belongs to the TRAFAC class myosin-kinesin ATPase superfamily. Kinesin family.</text>
</comment>
<dbReference type="PANTHER" id="PTHR24115">
    <property type="entry name" value="KINESIN-RELATED"/>
    <property type="match status" value="1"/>
</dbReference>
<dbReference type="SMART" id="SM00129">
    <property type="entry name" value="KISc"/>
    <property type="match status" value="1"/>
</dbReference>
<dbReference type="InterPro" id="IPR027417">
    <property type="entry name" value="P-loop_NTPase"/>
</dbReference>
<dbReference type="PROSITE" id="PS50067">
    <property type="entry name" value="KINESIN_MOTOR_2"/>
    <property type="match status" value="1"/>
</dbReference>
<protein>
    <recommendedName>
        <fullName evidence="5">Kinesin motor domain-containing protein</fullName>
    </recommendedName>
</protein>
<evidence type="ECO:0000259" key="5">
    <source>
        <dbReference type="PROSITE" id="PS50067"/>
    </source>
</evidence>
<dbReference type="InterPro" id="IPR036961">
    <property type="entry name" value="Kinesin_motor_dom_sf"/>
</dbReference>
<dbReference type="Proteomes" id="UP001189429">
    <property type="component" value="Unassembled WGS sequence"/>
</dbReference>
<evidence type="ECO:0000256" key="2">
    <source>
        <dbReference type="ARBA" id="ARBA00022840"/>
    </source>
</evidence>
<evidence type="ECO:0000256" key="1">
    <source>
        <dbReference type="ARBA" id="ARBA00022741"/>
    </source>
</evidence>
<dbReference type="PRINTS" id="PR00380">
    <property type="entry name" value="KINESINHEAVY"/>
</dbReference>
<dbReference type="InterPro" id="IPR027640">
    <property type="entry name" value="Kinesin-like_fam"/>
</dbReference>
<dbReference type="InterPro" id="IPR019821">
    <property type="entry name" value="Kinesin_motor_CS"/>
</dbReference>
<evidence type="ECO:0000313" key="6">
    <source>
        <dbReference type="EMBL" id="CAK0841672.1"/>
    </source>
</evidence>
<keyword evidence="1" id="KW-0547">Nucleotide-binding</keyword>
<evidence type="ECO:0000256" key="3">
    <source>
        <dbReference type="PROSITE-ProRule" id="PRU00283"/>
    </source>
</evidence>
<name>A0ABN9T9G7_9DINO</name>
<dbReference type="PROSITE" id="PS00411">
    <property type="entry name" value="KINESIN_MOTOR_1"/>
    <property type="match status" value="1"/>
</dbReference>
<feature type="region of interest" description="Disordered" evidence="4">
    <location>
        <begin position="147"/>
        <end position="181"/>
    </location>
</feature>
<feature type="domain" description="Kinesin motor" evidence="5">
    <location>
        <begin position="1"/>
        <end position="181"/>
    </location>
</feature>
<keyword evidence="7" id="KW-1185">Reference proteome</keyword>
<proteinExistence type="inferred from homology"/>
<evidence type="ECO:0000256" key="4">
    <source>
        <dbReference type="SAM" id="MobiDB-lite"/>
    </source>
</evidence>
<dbReference type="EMBL" id="CAUYUJ010014474">
    <property type="protein sequence ID" value="CAK0841672.1"/>
    <property type="molecule type" value="Genomic_DNA"/>
</dbReference>
<keyword evidence="2" id="KW-0067">ATP-binding</keyword>
<accession>A0ABN9T9G7</accession>
<organism evidence="6 7">
    <name type="scientific">Prorocentrum cordatum</name>
    <dbReference type="NCBI Taxonomy" id="2364126"/>
    <lineage>
        <taxon>Eukaryota</taxon>
        <taxon>Sar</taxon>
        <taxon>Alveolata</taxon>
        <taxon>Dinophyceae</taxon>
        <taxon>Prorocentrales</taxon>
        <taxon>Prorocentraceae</taxon>
        <taxon>Prorocentrum</taxon>
    </lineage>
</organism>
<evidence type="ECO:0000313" key="7">
    <source>
        <dbReference type="Proteomes" id="UP001189429"/>
    </source>
</evidence>
<sequence length="181" mass="19837">MSQSVRWRWRPRSTVDRRQATAAAVAGQELTDLLAGGDRSPQDQKLELRETGRGVCCTGLTEHLVSTVAEIQELMRRAQERRSVRETRANACSSRSHCLFTFKVCCRQAVADGEVETVGKLHLVDLAGSECARKADERAFASGSDIATAKGERERRPGCGRRATGDGERHSLLNALGKNSL</sequence>
<comment type="caution">
    <text evidence="3">Lacks conserved residue(s) required for the propagation of feature annotation.</text>
</comment>
<dbReference type="InterPro" id="IPR001752">
    <property type="entry name" value="Kinesin_motor_dom"/>
</dbReference>
<dbReference type="Gene3D" id="3.40.850.10">
    <property type="entry name" value="Kinesin motor domain"/>
    <property type="match status" value="1"/>
</dbReference>
<dbReference type="SUPFAM" id="SSF52540">
    <property type="entry name" value="P-loop containing nucleoside triphosphate hydrolases"/>
    <property type="match status" value="1"/>
</dbReference>
<feature type="compositionally biased region" description="Basic and acidic residues" evidence="4">
    <location>
        <begin position="150"/>
        <end position="171"/>
    </location>
</feature>
<dbReference type="Pfam" id="PF00225">
    <property type="entry name" value="Kinesin"/>
    <property type="match status" value="1"/>
</dbReference>
<gene>
    <name evidence="6" type="ORF">PCOR1329_LOCUS36826</name>
</gene>
<reference evidence="6" key="1">
    <citation type="submission" date="2023-10" db="EMBL/GenBank/DDBJ databases">
        <authorList>
            <person name="Chen Y."/>
            <person name="Shah S."/>
            <person name="Dougan E. K."/>
            <person name="Thang M."/>
            <person name="Chan C."/>
        </authorList>
    </citation>
    <scope>NUCLEOTIDE SEQUENCE [LARGE SCALE GENOMIC DNA]</scope>
</reference>
<comment type="caution">
    <text evidence="6">The sequence shown here is derived from an EMBL/GenBank/DDBJ whole genome shotgun (WGS) entry which is preliminary data.</text>
</comment>